<evidence type="ECO:0000259" key="2">
    <source>
        <dbReference type="SMART" id="SM00645"/>
    </source>
</evidence>
<accession>A0A7R9QTJ4</accession>
<name>A0A7R9QTJ4_9ACAR</name>
<dbReference type="InterPro" id="IPR039417">
    <property type="entry name" value="Peptidase_C1A_papain-like"/>
</dbReference>
<dbReference type="PANTHER" id="PTHR12411">
    <property type="entry name" value="CYSTEINE PROTEASE FAMILY C1-RELATED"/>
    <property type="match status" value="1"/>
</dbReference>
<proteinExistence type="inferred from homology"/>
<dbReference type="GO" id="GO:0006508">
    <property type="term" value="P:proteolysis"/>
    <property type="evidence" value="ECO:0007669"/>
    <property type="project" value="InterPro"/>
</dbReference>
<dbReference type="PRINTS" id="PR00705">
    <property type="entry name" value="PAPAIN"/>
</dbReference>
<dbReference type="GO" id="GO:0008234">
    <property type="term" value="F:cysteine-type peptidase activity"/>
    <property type="evidence" value="ECO:0007669"/>
    <property type="project" value="InterPro"/>
</dbReference>
<dbReference type="Proteomes" id="UP000728032">
    <property type="component" value="Unassembled WGS sequence"/>
</dbReference>
<feature type="domain" description="Cathepsin propeptide inhibitor" evidence="3">
    <location>
        <begin position="245"/>
        <end position="305"/>
    </location>
</feature>
<sequence length="567" mass="64533">EYLDDKQNLEKTFKEFKYEFNKSYESSEVDGQREQIFRDNMLRVYGHNLKALDGKYSYTLRVGVDADLTPEEFRQNHTRCPFALNRPIAHNESKSASVDSHTGDKRGYYTLIYGEGVLSHPCEATRMQLIASTQFLWSVTDMIKSWTDTTGLSRNLTETTGCGGYIRLPRNATPSVHCLRYHSNCRTILTAGETAGSSICSRMPAIGAMLPTIVSSMWKCKDKASNKIATLLEYLDDKQNLENSFKEFKIKFSESYESSEEDRRREQIFRDNVLRVYGHNLKALDGKYSYTLRVNEYADLTPKEFRERHMNCTFVMKRPIAHNQSNPASADSHTDDKSWSFDWRHQGVIGPVQDQGSCGSCALFAMAALVESYWARSGHGVTTLSTQQMLDCKEGKGICNRERESKRVATIGEVSVNYPKSQDSQWLSLMSLVRDNGPAYVGVHASIDWPIYSQGVLTHQCEGSYRHAVLVVGYGYDKELDRHYWIVKNSWGDDWGEGGYIRLPRNATTKCPLFDMSIQLPYNTGQSPGPTLTALLEHKLKYEQNLRFLSVNPLPRVRPNQTVTSKS</sequence>
<dbReference type="Pfam" id="PF08246">
    <property type="entry name" value="Inhibitor_I29"/>
    <property type="match status" value="2"/>
</dbReference>
<reference evidence="4" key="1">
    <citation type="submission" date="2020-11" db="EMBL/GenBank/DDBJ databases">
        <authorList>
            <person name="Tran Van P."/>
        </authorList>
    </citation>
    <scope>NUCLEOTIDE SEQUENCE</scope>
</reference>
<dbReference type="SUPFAM" id="SSF54001">
    <property type="entry name" value="Cysteine proteinases"/>
    <property type="match status" value="2"/>
</dbReference>
<dbReference type="PROSITE" id="PS00640">
    <property type="entry name" value="THIOL_PROTEASE_ASN"/>
    <property type="match status" value="1"/>
</dbReference>
<dbReference type="Gene3D" id="3.90.70.10">
    <property type="entry name" value="Cysteine proteinases"/>
    <property type="match status" value="2"/>
</dbReference>
<organism evidence="4">
    <name type="scientific">Oppiella nova</name>
    <dbReference type="NCBI Taxonomy" id="334625"/>
    <lineage>
        <taxon>Eukaryota</taxon>
        <taxon>Metazoa</taxon>
        <taxon>Ecdysozoa</taxon>
        <taxon>Arthropoda</taxon>
        <taxon>Chelicerata</taxon>
        <taxon>Arachnida</taxon>
        <taxon>Acari</taxon>
        <taxon>Acariformes</taxon>
        <taxon>Sarcoptiformes</taxon>
        <taxon>Oribatida</taxon>
        <taxon>Brachypylina</taxon>
        <taxon>Oppioidea</taxon>
        <taxon>Oppiidae</taxon>
        <taxon>Oppiella</taxon>
    </lineage>
</organism>
<evidence type="ECO:0000313" key="5">
    <source>
        <dbReference type="Proteomes" id="UP000728032"/>
    </source>
</evidence>
<evidence type="ECO:0000259" key="3">
    <source>
        <dbReference type="SMART" id="SM00848"/>
    </source>
</evidence>
<evidence type="ECO:0000256" key="1">
    <source>
        <dbReference type="ARBA" id="ARBA00008455"/>
    </source>
</evidence>
<keyword evidence="5" id="KW-1185">Reference proteome</keyword>
<dbReference type="Pfam" id="PF00112">
    <property type="entry name" value="Peptidase_C1"/>
    <property type="match status" value="1"/>
</dbReference>
<protein>
    <submittedName>
        <fullName evidence="4">Uncharacterized protein</fullName>
    </submittedName>
</protein>
<dbReference type="OrthoDB" id="5855924at2759"/>
<dbReference type="SMART" id="SM00645">
    <property type="entry name" value="Pept_C1"/>
    <property type="match status" value="1"/>
</dbReference>
<dbReference type="EMBL" id="OC926334">
    <property type="protein sequence ID" value="CAD7656656.1"/>
    <property type="molecule type" value="Genomic_DNA"/>
</dbReference>
<gene>
    <name evidence="4" type="ORF">ONB1V03_LOCUS13292</name>
</gene>
<dbReference type="EMBL" id="CAJPVJ010011509">
    <property type="protein sequence ID" value="CAG2173843.1"/>
    <property type="molecule type" value="Genomic_DNA"/>
</dbReference>
<dbReference type="InterPro" id="IPR013128">
    <property type="entry name" value="Peptidase_C1A"/>
</dbReference>
<dbReference type="CDD" id="cd02248">
    <property type="entry name" value="Peptidase_C1A"/>
    <property type="match status" value="1"/>
</dbReference>
<dbReference type="InterPro" id="IPR038765">
    <property type="entry name" value="Papain-like_cys_pep_sf"/>
</dbReference>
<dbReference type="InterPro" id="IPR013201">
    <property type="entry name" value="Prot_inhib_I29"/>
</dbReference>
<dbReference type="InterPro" id="IPR000668">
    <property type="entry name" value="Peptidase_C1A_C"/>
</dbReference>
<dbReference type="InterPro" id="IPR025661">
    <property type="entry name" value="Pept_asp_AS"/>
</dbReference>
<comment type="similarity">
    <text evidence="1">Belongs to the peptidase C1 family.</text>
</comment>
<dbReference type="AlphaFoldDB" id="A0A7R9QTJ4"/>
<dbReference type="SMART" id="SM00848">
    <property type="entry name" value="Inhibitor_I29"/>
    <property type="match status" value="2"/>
</dbReference>
<feature type="domain" description="Cathepsin propeptide inhibitor" evidence="3">
    <location>
        <begin position="13"/>
        <end position="73"/>
    </location>
</feature>
<feature type="domain" description="Peptidase C1A papain C-terminal" evidence="2">
    <location>
        <begin position="337"/>
        <end position="522"/>
    </location>
</feature>
<dbReference type="Gene3D" id="1.10.287.2250">
    <property type="match status" value="1"/>
</dbReference>
<evidence type="ECO:0000313" key="4">
    <source>
        <dbReference type="EMBL" id="CAD7656656.1"/>
    </source>
</evidence>
<feature type="non-terminal residue" evidence="4">
    <location>
        <position position="1"/>
    </location>
</feature>